<evidence type="ECO:0000313" key="2">
    <source>
        <dbReference type="EMBL" id="MVA75215.1"/>
    </source>
</evidence>
<dbReference type="PANTHER" id="PTHR21310">
    <property type="entry name" value="AMINOGLYCOSIDE PHOSPHOTRANSFERASE-RELATED-RELATED"/>
    <property type="match status" value="1"/>
</dbReference>
<dbReference type="GO" id="GO:0016740">
    <property type="term" value="F:transferase activity"/>
    <property type="evidence" value="ECO:0007669"/>
    <property type="project" value="UniProtKB-KW"/>
</dbReference>
<dbReference type="SUPFAM" id="SSF56112">
    <property type="entry name" value="Protein kinase-like (PK-like)"/>
    <property type="match status" value="1"/>
</dbReference>
<proteinExistence type="predicted"/>
<evidence type="ECO:0000313" key="3">
    <source>
        <dbReference type="Proteomes" id="UP000435304"/>
    </source>
</evidence>
<keyword evidence="3" id="KW-1185">Reference proteome</keyword>
<feature type="domain" description="Aminoglycoside phosphotransferase" evidence="1">
    <location>
        <begin position="28"/>
        <end position="265"/>
    </location>
</feature>
<dbReference type="EMBL" id="WPCU01000004">
    <property type="protein sequence ID" value="MVA75215.1"/>
    <property type="molecule type" value="Genomic_DNA"/>
</dbReference>
<comment type="caution">
    <text evidence="2">The sequence shown here is derived from an EMBL/GenBank/DDBJ whole genome shotgun (WGS) entry which is preliminary data.</text>
</comment>
<evidence type="ECO:0000259" key="1">
    <source>
        <dbReference type="Pfam" id="PF01636"/>
    </source>
</evidence>
<dbReference type="PANTHER" id="PTHR21310:SF15">
    <property type="entry name" value="AMINOGLYCOSIDE PHOSPHOTRANSFERASE DOMAIN-CONTAINING PROTEIN"/>
    <property type="match status" value="1"/>
</dbReference>
<protein>
    <submittedName>
        <fullName evidence="2">Phosphotransferase</fullName>
    </submittedName>
</protein>
<dbReference type="RefSeq" id="WP_156608198.1">
    <property type="nucleotide sequence ID" value="NZ_WPCU01000004.1"/>
</dbReference>
<dbReference type="InterPro" id="IPR002575">
    <property type="entry name" value="Aminoglycoside_PTrfase"/>
</dbReference>
<dbReference type="Pfam" id="PF01636">
    <property type="entry name" value="APH"/>
    <property type="match status" value="1"/>
</dbReference>
<dbReference type="Gene3D" id="3.90.1200.10">
    <property type="match status" value="1"/>
</dbReference>
<organism evidence="2 3">
    <name type="scientific">Auraticoccus cholistanensis</name>
    <dbReference type="NCBI Taxonomy" id="2656650"/>
    <lineage>
        <taxon>Bacteria</taxon>
        <taxon>Bacillati</taxon>
        <taxon>Actinomycetota</taxon>
        <taxon>Actinomycetes</taxon>
        <taxon>Propionibacteriales</taxon>
        <taxon>Propionibacteriaceae</taxon>
        <taxon>Auraticoccus</taxon>
    </lineage>
</organism>
<name>A0A6A9UU03_9ACTN</name>
<keyword evidence="2" id="KW-0808">Transferase</keyword>
<dbReference type="AlphaFoldDB" id="A0A6A9UU03"/>
<dbReference type="Gene3D" id="3.30.200.20">
    <property type="entry name" value="Phosphorylase Kinase, domain 1"/>
    <property type="match status" value="1"/>
</dbReference>
<dbReference type="Proteomes" id="UP000435304">
    <property type="component" value="Unassembled WGS sequence"/>
</dbReference>
<dbReference type="InterPro" id="IPR051678">
    <property type="entry name" value="AGP_Transferase"/>
</dbReference>
<gene>
    <name evidence="2" type="ORF">GC722_04100</name>
</gene>
<reference evidence="2 3" key="1">
    <citation type="submission" date="2019-12" db="EMBL/GenBank/DDBJ databases">
        <title>Auraticoccus cholistani sp. nov., an actinomycete isolated from soil of Cholistan desert.</title>
        <authorList>
            <person name="Cheema M.T."/>
        </authorList>
    </citation>
    <scope>NUCLEOTIDE SEQUENCE [LARGE SCALE GENOMIC DNA]</scope>
    <source>
        <strain evidence="2 3">F435</strain>
    </source>
</reference>
<sequence length="315" mass="34610">MSSPAAALHPELAALCAAALGEEPVALVPLAGGAYNTTYAVTLRTRQLVLRIAPAEESQYACERHLLRNGTAALAVLPELGVATPTVVLADFSGSRWPCDLVFEEVVPGEPAPTVLPRHERALWRGYYRQLGEVARSLHARTGPAFGRVDGPRFDRWSDAFLTSLAATVADLGSVGLPTDDLDAVLELGGEERELFDEVTVPRLVHGDLWNVNVMLDPDAPQPRITGVFDFDRACWADPEAEWSLYMASRRPGTERDAFWETYPPDPSPAAARRRCFYTASFAAQVRLEAHRRDLPEALEASRDEVRAVLEALRR</sequence>
<accession>A0A6A9UU03</accession>
<dbReference type="InterPro" id="IPR011009">
    <property type="entry name" value="Kinase-like_dom_sf"/>
</dbReference>